<evidence type="ECO:0000313" key="2">
    <source>
        <dbReference type="Proteomes" id="UP000018745"/>
    </source>
</evidence>
<gene>
    <name evidence="1" type="ORF">OVS_01000</name>
</gene>
<dbReference type="Proteomes" id="UP000018745">
    <property type="component" value="Chromosome"/>
</dbReference>
<accession>A0ABN4BLE5</accession>
<organism evidence="1 2">
    <name type="scientific">Mycoplasma ovis str. Michigan</name>
    <dbReference type="NCBI Taxonomy" id="1415773"/>
    <lineage>
        <taxon>Bacteria</taxon>
        <taxon>Bacillati</taxon>
        <taxon>Mycoplasmatota</taxon>
        <taxon>Mollicutes</taxon>
        <taxon>Mycoplasmataceae</taxon>
        <taxon>Mycoplasma</taxon>
    </lineage>
</organism>
<proteinExistence type="predicted"/>
<protein>
    <submittedName>
        <fullName evidence="1">Uncharacterized protein</fullName>
    </submittedName>
</protein>
<dbReference type="RefSeq" id="WP_024070990.1">
    <property type="nucleotide sequence ID" value="NC_023062.1"/>
</dbReference>
<reference evidence="1 2" key="1">
    <citation type="journal article" date="2014" name="Genome Announc.">
        <title>Complete Genome Sequence of Mycoplasma ovis Strain Michigan, a Hemoplasma of Sheep with Two Distinct 16S rRNA Genes.</title>
        <authorList>
            <person name="Deshuillers P.L."/>
            <person name="Santos A.P."/>
            <person name="do Nascimento N.C."/>
            <person name="Hampel J.A."/>
            <person name="Bergin I.L."/>
            <person name="Dyson M.C."/>
            <person name="Messick J.B."/>
        </authorList>
    </citation>
    <scope>NUCLEOTIDE SEQUENCE [LARGE SCALE GENOMIC DNA]</scope>
    <source>
        <strain evidence="1 2">Michigan</strain>
    </source>
</reference>
<name>A0ABN4BLE5_9MOLU</name>
<keyword evidence="2" id="KW-1185">Reference proteome</keyword>
<evidence type="ECO:0000313" key="1">
    <source>
        <dbReference type="EMBL" id="AHC40168.1"/>
    </source>
</evidence>
<dbReference type="EMBL" id="CP006935">
    <property type="protein sequence ID" value="AHC40168.1"/>
    <property type="molecule type" value="Genomic_DNA"/>
</dbReference>
<sequence>MYHLLKFGILFVTPLATISIPYLSREISKDNSKVTETNRNSSVNLDGSIILINENKLDFGSPCELFLNDVALKNKQ</sequence>